<dbReference type="InterPro" id="IPR036390">
    <property type="entry name" value="WH_DNA-bd_sf"/>
</dbReference>
<evidence type="ECO:0000313" key="4">
    <source>
        <dbReference type="EMBL" id="SFC92688.1"/>
    </source>
</evidence>
<dbReference type="Proteomes" id="UP000198862">
    <property type="component" value="Unassembled WGS sequence"/>
</dbReference>
<proteinExistence type="predicted"/>
<keyword evidence="3" id="KW-0804">Transcription</keyword>
<reference evidence="4 5" key="1">
    <citation type="submission" date="2016-10" db="EMBL/GenBank/DDBJ databases">
        <authorList>
            <person name="de Groot N.N."/>
        </authorList>
    </citation>
    <scope>NUCLEOTIDE SEQUENCE [LARGE SCALE GENOMIC DNA]</scope>
    <source>
        <strain evidence="4 5">DSM 6059</strain>
    </source>
</reference>
<dbReference type="InterPro" id="IPR005650">
    <property type="entry name" value="BlaI_family"/>
</dbReference>
<dbReference type="RefSeq" id="WP_091985507.1">
    <property type="nucleotide sequence ID" value="NZ_FOLO01000023.1"/>
</dbReference>
<keyword evidence="2" id="KW-0238">DNA-binding</keyword>
<keyword evidence="5" id="KW-1185">Reference proteome</keyword>
<evidence type="ECO:0000256" key="3">
    <source>
        <dbReference type="ARBA" id="ARBA00023163"/>
    </source>
</evidence>
<dbReference type="GO" id="GO:0045892">
    <property type="term" value="P:negative regulation of DNA-templated transcription"/>
    <property type="evidence" value="ECO:0007669"/>
    <property type="project" value="InterPro"/>
</dbReference>
<gene>
    <name evidence="4" type="ORF">SAMN02745724_02945</name>
</gene>
<accession>A0A1I1NB43</accession>
<dbReference type="SUPFAM" id="SSF46785">
    <property type="entry name" value="Winged helix' DNA-binding domain"/>
    <property type="match status" value="1"/>
</dbReference>
<name>A0A1I1NB43_9GAMM</name>
<dbReference type="GO" id="GO:0003677">
    <property type="term" value="F:DNA binding"/>
    <property type="evidence" value="ECO:0007669"/>
    <property type="project" value="UniProtKB-KW"/>
</dbReference>
<dbReference type="Gene3D" id="1.10.4040.10">
    <property type="entry name" value="Penicillinase repressor domain"/>
    <property type="match status" value="1"/>
</dbReference>
<evidence type="ECO:0000256" key="2">
    <source>
        <dbReference type="ARBA" id="ARBA00023125"/>
    </source>
</evidence>
<dbReference type="OrthoDB" id="9795583at2"/>
<evidence type="ECO:0000256" key="1">
    <source>
        <dbReference type="ARBA" id="ARBA00023015"/>
    </source>
</evidence>
<protein>
    <submittedName>
        <fullName evidence="4">Penicillinase repressor</fullName>
    </submittedName>
</protein>
<organism evidence="4 5">
    <name type="scientific">Pseudoalteromonas denitrificans DSM 6059</name>
    <dbReference type="NCBI Taxonomy" id="1123010"/>
    <lineage>
        <taxon>Bacteria</taxon>
        <taxon>Pseudomonadati</taxon>
        <taxon>Pseudomonadota</taxon>
        <taxon>Gammaproteobacteria</taxon>
        <taxon>Alteromonadales</taxon>
        <taxon>Pseudoalteromonadaceae</taxon>
        <taxon>Pseudoalteromonas</taxon>
    </lineage>
</organism>
<sequence length="67" mass="7750">MRLFKKDAARYTQECHDYPYESTHCLKCLFNGQVTSLVSHFANNDKLSKNEIEELKSLINKVDNAAK</sequence>
<dbReference type="Pfam" id="PF03965">
    <property type="entry name" value="Penicillinase_R"/>
    <property type="match status" value="1"/>
</dbReference>
<evidence type="ECO:0000313" key="5">
    <source>
        <dbReference type="Proteomes" id="UP000198862"/>
    </source>
</evidence>
<dbReference type="AlphaFoldDB" id="A0A1I1NB43"/>
<keyword evidence="1" id="KW-0805">Transcription regulation</keyword>
<dbReference type="EMBL" id="FOLO01000023">
    <property type="protein sequence ID" value="SFC92688.1"/>
    <property type="molecule type" value="Genomic_DNA"/>
</dbReference>